<sequence>MMDAGFGVGAESRVGSIAFPLEQLFLQCLVCSGQLRSLCLHHLIICLKVGCLLAPLEAGGTLRGHAWQILSFQGVCGPSKMSELGLGQSTLVVRARMRKQEPSQGLEPEAEFRDEERVRSSGAASQEVIQTILVSPSGLK</sequence>
<dbReference type="Proteomes" id="UP000827986">
    <property type="component" value="Unassembled WGS sequence"/>
</dbReference>
<keyword evidence="3" id="KW-1185">Reference proteome</keyword>
<dbReference type="AlphaFoldDB" id="A0A9D3XSN7"/>
<organism evidence="2 3">
    <name type="scientific">Mauremys mutica</name>
    <name type="common">yellowpond turtle</name>
    <dbReference type="NCBI Taxonomy" id="74926"/>
    <lineage>
        <taxon>Eukaryota</taxon>
        <taxon>Metazoa</taxon>
        <taxon>Chordata</taxon>
        <taxon>Craniata</taxon>
        <taxon>Vertebrata</taxon>
        <taxon>Euteleostomi</taxon>
        <taxon>Archelosauria</taxon>
        <taxon>Testudinata</taxon>
        <taxon>Testudines</taxon>
        <taxon>Cryptodira</taxon>
        <taxon>Durocryptodira</taxon>
        <taxon>Testudinoidea</taxon>
        <taxon>Geoemydidae</taxon>
        <taxon>Geoemydinae</taxon>
        <taxon>Mauremys</taxon>
    </lineage>
</organism>
<reference evidence="2" key="1">
    <citation type="submission" date="2021-09" db="EMBL/GenBank/DDBJ databases">
        <title>The genome of Mauremys mutica provides insights into the evolution of semi-aquatic lifestyle.</title>
        <authorList>
            <person name="Gong S."/>
            <person name="Gao Y."/>
        </authorList>
    </citation>
    <scope>NUCLEOTIDE SEQUENCE</scope>
    <source>
        <strain evidence="2">MM-2020</strain>
        <tissue evidence="2">Muscle</tissue>
    </source>
</reference>
<feature type="region of interest" description="Disordered" evidence="1">
    <location>
        <begin position="98"/>
        <end position="124"/>
    </location>
</feature>
<feature type="compositionally biased region" description="Basic and acidic residues" evidence="1">
    <location>
        <begin position="110"/>
        <end position="119"/>
    </location>
</feature>
<accession>A0A9D3XSN7</accession>
<proteinExistence type="predicted"/>
<gene>
    <name evidence="2" type="ORF">KIL84_018096</name>
</gene>
<evidence type="ECO:0000313" key="2">
    <source>
        <dbReference type="EMBL" id="KAH1185347.1"/>
    </source>
</evidence>
<comment type="caution">
    <text evidence="2">The sequence shown here is derived from an EMBL/GenBank/DDBJ whole genome shotgun (WGS) entry which is preliminary data.</text>
</comment>
<name>A0A9D3XSN7_9SAUR</name>
<dbReference type="EMBL" id="JAHDVG010000463">
    <property type="protein sequence ID" value="KAH1185347.1"/>
    <property type="molecule type" value="Genomic_DNA"/>
</dbReference>
<evidence type="ECO:0000313" key="3">
    <source>
        <dbReference type="Proteomes" id="UP000827986"/>
    </source>
</evidence>
<evidence type="ECO:0000256" key="1">
    <source>
        <dbReference type="SAM" id="MobiDB-lite"/>
    </source>
</evidence>
<protein>
    <submittedName>
        <fullName evidence="2">Uncharacterized protein</fullName>
    </submittedName>
</protein>